<keyword evidence="5" id="KW-0732">Signal</keyword>
<evidence type="ECO:0000256" key="4">
    <source>
        <dbReference type="ARBA" id="ARBA00022898"/>
    </source>
</evidence>
<protein>
    <submittedName>
        <fullName evidence="7">Aminotransferase class I/II-fold pyridoxal phosphate-dependent enzyme</fullName>
    </submittedName>
</protein>
<comment type="similarity">
    <text evidence="1">Belongs to the class-II pyridoxal-phosphate-dependent aminotransferase family. Histidinol-phosphate aminotransferase subfamily.</text>
</comment>
<comment type="caution">
    <text evidence="7">The sequence shown here is derived from an EMBL/GenBank/DDBJ whole genome shotgun (WGS) entry which is preliminary data.</text>
</comment>
<feature type="chain" id="PRO_5045293311" evidence="5">
    <location>
        <begin position="29"/>
        <end position="385"/>
    </location>
</feature>
<dbReference type="RefSeq" id="WP_325932566.1">
    <property type="nucleotide sequence ID" value="NZ_JAMZOO010000001.1"/>
</dbReference>
<dbReference type="GO" id="GO:0008483">
    <property type="term" value="F:transaminase activity"/>
    <property type="evidence" value="ECO:0007669"/>
    <property type="project" value="UniProtKB-KW"/>
</dbReference>
<keyword evidence="3" id="KW-0808">Transferase</keyword>
<dbReference type="InterPro" id="IPR015421">
    <property type="entry name" value="PyrdxlP-dep_Trfase_major"/>
</dbReference>
<evidence type="ECO:0000256" key="3">
    <source>
        <dbReference type="ARBA" id="ARBA00022679"/>
    </source>
</evidence>
<evidence type="ECO:0000259" key="6">
    <source>
        <dbReference type="Pfam" id="PF00155"/>
    </source>
</evidence>
<dbReference type="PANTHER" id="PTHR43643:SF3">
    <property type="entry name" value="HISTIDINOL-PHOSPHATE AMINOTRANSFERASE"/>
    <property type="match status" value="1"/>
</dbReference>
<dbReference type="Gene3D" id="3.90.1150.10">
    <property type="entry name" value="Aspartate Aminotransferase, domain 1"/>
    <property type="match status" value="1"/>
</dbReference>
<evidence type="ECO:0000256" key="1">
    <source>
        <dbReference type="ARBA" id="ARBA00007970"/>
    </source>
</evidence>
<accession>A0ABU6EBV4</accession>
<gene>
    <name evidence="7" type="ORF">NA736_03810</name>
</gene>
<dbReference type="Pfam" id="PF00155">
    <property type="entry name" value="Aminotran_1_2"/>
    <property type="match status" value="1"/>
</dbReference>
<dbReference type="InterPro" id="IPR004839">
    <property type="entry name" value="Aminotransferase_I/II_large"/>
</dbReference>
<proteinExistence type="inferred from homology"/>
<keyword evidence="4" id="KW-0663">Pyridoxal phosphate</keyword>
<feature type="domain" description="Aminotransferase class I/classII large" evidence="6">
    <location>
        <begin position="44"/>
        <end position="375"/>
    </location>
</feature>
<dbReference type="PANTHER" id="PTHR43643">
    <property type="entry name" value="HISTIDINOL-PHOSPHATE AMINOTRANSFERASE 2"/>
    <property type="match status" value="1"/>
</dbReference>
<sequence length="385" mass="42379">MNRRSFLTSSSLVIGGLSLSSFVSSAYANETLKNKLVFNAENPLLLNFNENSLGMSPNAQKAIIDALPNAFRYPDDARSELISELGKEFKLSDKHITLGNGSSETIQAAVQFVANKAQKEGKAVQLIVPDPTFNYAELYAEPLGVKIVKVPVDKTLAFDLATMQKKAQEFDGISMVYLCNPNNPTAMLTPSAELSNWVKSAKENVFFIIDEAYAEFVSTPAFVSAITLVAEGYKNLIVTRTFSKIYALAGLRVGYGVAVPEVIAQVDVFVSIDNTNTAGAVAALASLKDKAYVEYSRKSIDVSRQMVIDVLKELDIEYAPSHANFIFHKVKGDVKTYQNRMKEANIMVGREFPPALGWSRLTLGTPEEMSYFVSTLKTFRTKGWI</sequence>
<dbReference type="InterPro" id="IPR015422">
    <property type="entry name" value="PyrdxlP-dep_Trfase_small"/>
</dbReference>
<evidence type="ECO:0000313" key="8">
    <source>
        <dbReference type="Proteomes" id="UP001332939"/>
    </source>
</evidence>
<organism evidence="7 8">
    <name type="scientific">Proteus cibi</name>
    <dbReference type="NCBI Taxonomy" id="2050966"/>
    <lineage>
        <taxon>Bacteria</taxon>
        <taxon>Pseudomonadati</taxon>
        <taxon>Pseudomonadota</taxon>
        <taxon>Gammaproteobacteria</taxon>
        <taxon>Enterobacterales</taxon>
        <taxon>Morganellaceae</taxon>
        <taxon>Proteus</taxon>
    </lineage>
</organism>
<evidence type="ECO:0000256" key="5">
    <source>
        <dbReference type="SAM" id="SignalP"/>
    </source>
</evidence>
<dbReference type="Proteomes" id="UP001332939">
    <property type="component" value="Unassembled WGS sequence"/>
</dbReference>
<dbReference type="Gene3D" id="3.40.640.10">
    <property type="entry name" value="Type I PLP-dependent aspartate aminotransferase-like (Major domain)"/>
    <property type="match status" value="1"/>
</dbReference>
<name>A0ABU6EBV4_9GAMM</name>
<dbReference type="CDD" id="cd00609">
    <property type="entry name" value="AAT_like"/>
    <property type="match status" value="1"/>
</dbReference>
<keyword evidence="8" id="KW-1185">Reference proteome</keyword>
<dbReference type="InterPro" id="IPR015424">
    <property type="entry name" value="PyrdxlP-dep_Trfase"/>
</dbReference>
<reference evidence="7 8" key="1">
    <citation type="submission" date="2022-05" db="EMBL/GenBank/DDBJ databases">
        <title>Whole genome sequences of Escherichia coli of fish isolates collected from Assam, India.</title>
        <authorList>
            <person name="Sudha S."/>
            <person name="Muneeb K.H."/>
            <person name="Rakshit O."/>
            <person name="Mendem S.K."/>
            <person name="Raisen C."/>
            <person name="Holmes M.A."/>
            <person name="Shome B.R."/>
            <person name="Sivaraman G.K."/>
        </authorList>
    </citation>
    <scope>NUCLEOTIDE SEQUENCE [LARGE SCALE GENOMIC DNA]</scope>
    <source>
        <strain evidence="7 8">278</strain>
    </source>
</reference>
<dbReference type="SUPFAM" id="SSF53383">
    <property type="entry name" value="PLP-dependent transferases"/>
    <property type="match status" value="1"/>
</dbReference>
<evidence type="ECO:0000256" key="2">
    <source>
        <dbReference type="ARBA" id="ARBA00022576"/>
    </source>
</evidence>
<keyword evidence="2 7" id="KW-0032">Aminotransferase</keyword>
<feature type="signal peptide" evidence="5">
    <location>
        <begin position="1"/>
        <end position="28"/>
    </location>
</feature>
<dbReference type="InterPro" id="IPR050106">
    <property type="entry name" value="HistidinolP_aminotransfase"/>
</dbReference>
<dbReference type="EMBL" id="JAMZOO010000001">
    <property type="protein sequence ID" value="MEB6856153.1"/>
    <property type="molecule type" value="Genomic_DNA"/>
</dbReference>
<evidence type="ECO:0000313" key="7">
    <source>
        <dbReference type="EMBL" id="MEB6856153.1"/>
    </source>
</evidence>